<organism evidence="2 3">
    <name type="scientific">Demequina lutea</name>
    <dbReference type="NCBI Taxonomy" id="431489"/>
    <lineage>
        <taxon>Bacteria</taxon>
        <taxon>Bacillati</taxon>
        <taxon>Actinomycetota</taxon>
        <taxon>Actinomycetes</taxon>
        <taxon>Micrococcales</taxon>
        <taxon>Demequinaceae</taxon>
        <taxon>Demequina</taxon>
    </lineage>
</organism>
<proteinExistence type="predicted"/>
<sequence>MRRRLVSMVIVLCVALVAGGAFAYHSAYATWWGTPARLHYCGRDFVRGTPDLTLAEIVGIGAALPGDAPHPVVTVATVPPVVGQPLVAALPPQAEQRRLGLPCTMAVYLKTGTDAYSGYVLSGGP</sequence>
<dbReference type="OrthoDB" id="5192749at2"/>
<evidence type="ECO:0000313" key="3">
    <source>
        <dbReference type="Proteomes" id="UP000547973"/>
    </source>
</evidence>
<gene>
    <name evidence="2" type="ORF">BKA03_001246</name>
</gene>
<comment type="caution">
    <text evidence="2">The sequence shown here is derived from an EMBL/GenBank/DDBJ whole genome shotgun (WGS) entry which is preliminary data.</text>
</comment>
<protein>
    <submittedName>
        <fullName evidence="2">Uncharacterized protein</fullName>
    </submittedName>
</protein>
<keyword evidence="3" id="KW-1185">Reference proteome</keyword>
<dbReference type="Proteomes" id="UP000547973">
    <property type="component" value="Unassembled WGS sequence"/>
</dbReference>
<feature type="signal peptide" evidence="1">
    <location>
        <begin position="1"/>
        <end position="23"/>
    </location>
</feature>
<evidence type="ECO:0000313" key="2">
    <source>
        <dbReference type="EMBL" id="NYI41127.1"/>
    </source>
</evidence>
<reference evidence="2 3" key="1">
    <citation type="submission" date="2020-07" db="EMBL/GenBank/DDBJ databases">
        <title>Sequencing the genomes of 1000 actinobacteria strains.</title>
        <authorList>
            <person name="Klenk H.-P."/>
        </authorList>
    </citation>
    <scope>NUCLEOTIDE SEQUENCE [LARGE SCALE GENOMIC DNA]</scope>
    <source>
        <strain evidence="2 3">DSM 19970</strain>
    </source>
</reference>
<name>A0A7Y9Z978_9MICO</name>
<dbReference type="EMBL" id="JACBZO010000001">
    <property type="protein sequence ID" value="NYI41127.1"/>
    <property type="molecule type" value="Genomic_DNA"/>
</dbReference>
<keyword evidence="1" id="KW-0732">Signal</keyword>
<dbReference type="RefSeq" id="WP_152649563.1">
    <property type="nucleotide sequence ID" value="NZ_BBRC01000007.1"/>
</dbReference>
<accession>A0A7Y9Z978</accession>
<evidence type="ECO:0000256" key="1">
    <source>
        <dbReference type="SAM" id="SignalP"/>
    </source>
</evidence>
<feature type="chain" id="PRO_5031031198" evidence="1">
    <location>
        <begin position="24"/>
        <end position="125"/>
    </location>
</feature>
<dbReference type="AlphaFoldDB" id="A0A7Y9Z978"/>